<keyword evidence="2" id="KW-0012">Acyltransferase</keyword>
<dbReference type="PROSITE" id="PS51186">
    <property type="entry name" value="GNAT"/>
    <property type="match status" value="1"/>
</dbReference>
<dbReference type="InterPro" id="IPR016181">
    <property type="entry name" value="Acyl_CoA_acyltransferase"/>
</dbReference>
<dbReference type="CDD" id="cd04301">
    <property type="entry name" value="NAT_SF"/>
    <property type="match status" value="1"/>
</dbReference>
<evidence type="ECO:0000256" key="2">
    <source>
        <dbReference type="ARBA" id="ARBA00023315"/>
    </source>
</evidence>
<dbReference type="InterPro" id="IPR050832">
    <property type="entry name" value="Bact_Acetyltransf"/>
</dbReference>
<dbReference type="Gene3D" id="3.40.630.30">
    <property type="match status" value="1"/>
</dbReference>
<feature type="domain" description="N-acetyltransferase" evidence="3">
    <location>
        <begin position="5"/>
        <end position="142"/>
    </location>
</feature>
<proteinExistence type="predicted"/>
<organism evidence="4">
    <name type="scientific">hydrothermal vent metagenome</name>
    <dbReference type="NCBI Taxonomy" id="652676"/>
    <lineage>
        <taxon>unclassified sequences</taxon>
        <taxon>metagenomes</taxon>
        <taxon>ecological metagenomes</taxon>
    </lineage>
</organism>
<keyword evidence="1 4" id="KW-0808">Transferase</keyword>
<evidence type="ECO:0000313" key="4">
    <source>
        <dbReference type="EMBL" id="VAW11827.1"/>
    </source>
</evidence>
<gene>
    <name evidence="4" type="ORF">MNBD_ALPHA09-1600</name>
</gene>
<dbReference type="Pfam" id="PF00583">
    <property type="entry name" value="Acetyltransf_1"/>
    <property type="match status" value="1"/>
</dbReference>
<name>A0A3B0TER0_9ZZZZ</name>
<reference evidence="4" key="1">
    <citation type="submission" date="2018-06" db="EMBL/GenBank/DDBJ databases">
        <authorList>
            <person name="Zhirakovskaya E."/>
        </authorList>
    </citation>
    <scope>NUCLEOTIDE SEQUENCE</scope>
</reference>
<dbReference type="GO" id="GO:0016747">
    <property type="term" value="F:acyltransferase activity, transferring groups other than amino-acyl groups"/>
    <property type="evidence" value="ECO:0007669"/>
    <property type="project" value="InterPro"/>
</dbReference>
<dbReference type="PANTHER" id="PTHR43877">
    <property type="entry name" value="AMINOALKYLPHOSPHONATE N-ACETYLTRANSFERASE-RELATED-RELATED"/>
    <property type="match status" value="1"/>
</dbReference>
<dbReference type="PANTHER" id="PTHR43877:SF2">
    <property type="entry name" value="AMINOALKYLPHOSPHONATE N-ACETYLTRANSFERASE-RELATED"/>
    <property type="match status" value="1"/>
</dbReference>
<dbReference type="EMBL" id="UOEM01000035">
    <property type="protein sequence ID" value="VAW11827.1"/>
    <property type="molecule type" value="Genomic_DNA"/>
</dbReference>
<dbReference type="AlphaFoldDB" id="A0A3B0TER0"/>
<evidence type="ECO:0000259" key="3">
    <source>
        <dbReference type="PROSITE" id="PS51186"/>
    </source>
</evidence>
<dbReference type="InterPro" id="IPR000182">
    <property type="entry name" value="GNAT_dom"/>
</dbReference>
<accession>A0A3B0TER0</accession>
<dbReference type="NCBIfam" id="NF002959">
    <property type="entry name" value="PRK03624.1"/>
    <property type="match status" value="1"/>
</dbReference>
<protein>
    <submittedName>
        <fullName evidence="4">Acetyltransferase</fullName>
    </submittedName>
</protein>
<evidence type="ECO:0000256" key="1">
    <source>
        <dbReference type="ARBA" id="ARBA00022679"/>
    </source>
</evidence>
<dbReference type="SUPFAM" id="SSF55729">
    <property type="entry name" value="Acyl-CoA N-acyltransferases (Nat)"/>
    <property type="match status" value="1"/>
</dbReference>
<sequence>MTKSLTLGTFEDSDMEAVISLWQKTGLTQPRNDPEIDIRFAMAGPSSTVLVGRAGIILVGSVMVGHDGHRGTVYYLAIDPDHRKSGFGAKMLAGAEAWLRARGVWKLNLVIRAENRDVREFYLKCGYSEENRILMARRITKA</sequence>